<feature type="coiled-coil region" evidence="1">
    <location>
        <begin position="361"/>
        <end position="388"/>
    </location>
</feature>
<dbReference type="InterPro" id="IPR014001">
    <property type="entry name" value="Helicase_ATP-bd"/>
</dbReference>
<keyword evidence="3" id="KW-0378">Hydrolase</keyword>
<keyword evidence="3" id="KW-0347">Helicase</keyword>
<dbReference type="InterPro" id="IPR003593">
    <property type="entry name" value="AAA+_ATPase"/>
</dbReference>
<accession>A0ABT1AUD3</accession>
<evidence type="ECO:0000313" key="4">
    <source>
        <dbReference type="Proteomes" id="UP001206312"/>
    </source>
</evidence>
<name>A0ABT1AUD3_9FLAO</name>
<dbReference type="Proteomes" id="UP001206312">
    <property type="component" value="Unassembled WGS sequence"/>
</dbReference>
<organism evidence="3 4">
    <name type="scientific">Robiginitalea marina</name>
    <dbReference type="NCBI Taxonomy" id="2954105"/>
    <lineage>
        <taxon>Bacteria</taxon>
        <taxon>Pseudomonadati</taxon>
        <taxon>Bacteroidota</taxon>
        <taxon>Flavobacteriia</taxon>
        <taxon>Flavobacteriales</taxon>
        <taxon>Flavobacteriaceae</taxon>
        <taxon>Robiginitalea</taxon>
    </lineage>
</organism>
<dbReference type="InterPro" id="IPR006935">
    <property type="entry name" value="Helicase/UvrB_N"/>
</dbReference>
<sequence length="1044" mass="121067">MKITAFRDVEFDGDGKPIYDDEIIPKIHYDIEITTSKESSVCYNSTFTSIDAYYKEEKGKDPIKKVNVEDDEISEVWGVREQFDIDGLCEKINKEKEKQKHHSTAVLKGNYSGGTSGRHCKQGANYLFFDIDVKKDRDELNNPDLANNKVALAKLVLFLKEHAVLVWRSASGKGIAGVLYVPRLAGVKDTQKHLAIGNAITSYLEELIITENGIKVKFDTAQNRFRQIRYLANQREKVKLNPTPTAFHFQVSEKEVRYNGSKGFEYKYYRPEEGSIRQQFNQNNRIDEVLVKSGFKLVGDNRYKHHKTTSSSTGVVLGEIFFNHSQSFSNKYQVFDSFGLAAFCADMSIKEFEEYLKSKGFEQKGIDLEELKRQAESVRDEKSIWRIAQKVKLLSEPERRKWVISLKVNEEVRQHFINYLFIKKLSIEYDSSLKIERHVSEISTDIFDYADKEGRIVVCAETGTGKSTAIIKEFESLRPEKRLLFVAPLTVIVDQFRESGYPCLTGNSSEKEHKKALESNVVIATQEQAIKHLEHSEFDYVVIDEVHSMISANSYKDGVISELASMIKEKTLIGLTGTPVQILSDLGFKLLKVISERKPNLLIQRKDNRKPEKIILQHQKTVKGRAIYRVNSKQAIETVVEELVKFGYDPKEIAVFESSLETKLGKNYKGLVLNQKFGDEVKVVLTTALLDEGLSVYDEDFTDVVFIENEFRPNPQPLKQFMNRFRNQDEGRKCFHYMKISKEDDPKGFKNTFQSDRKRLSSEKSKSTYGAIGSDDNFINTDGSVNEFYLAYHVSERYFKSFGREEFNQYLELNYNLTVDVDWDYQSSEIEVSKSKDDREEIISDLILNHLDEVESVVHVYTLDKGLKSQLNSGFRGENEAFIKANLQRFETILKWILAIKELDYDYHKIIMPDGKIESPQKVVSKIELLRMQLALTRPKTPTDEKLKSRYNNFLEELNNLDDIEKVRVYRLWKKHVGLENPKDYILNHFIALNTKWFYDNKKSIYRIKSEYPEIWRRHFKAWYKLLPHNEVQLSMFEGESTSD</sequence>
<reference evidence="3 4" key="1">
    <citation type="submission" date="2022-06" db="EMBL/GenBank/DDBJ databases">
        <authorList>
            <person name="Xuan X."/>
        </authorList>
    </citation>
    <scope>NUCLEOTIDE SEQUENCE [LARGE SCALE GENOMIC DNA]</scope>
    <source>
        <strain evidence="3 4">2V75</strain>
    </source>
</reference>
<dbReference type="SMART" id="SM00487">
    <property type="entry name" value="DEXDc"/>
    <property type="match status" value="1"/>
</dbReference>
<keyword evidence="3" id="KW-0547">Nucleotide-binding</keyword>
<gene>
    <name evidence="3" type="ORF">NG653_00050</name>
</gene>
<proteinExistence type="predicted"/>
<dbReference type="Pfam" id="PF04851">
    <property type="entry name" value="ResIII"/>
    <property type="match status" value="1"/>
</dbReference>
<feature type="domain" description="Helicase ATP-binding" evidence="2">
    <location>
        <begin position="447"/>
        <end position="597"/>
    </location>
</feature>
<dbReference type="SUPFAM" id="SSF52540">
    <property type="entry name" value="P-loop containing nucleoside triphosphate hydrolases"/>
    <property type="match status" value="1"/>
</dbReference>
<keyword evidence="4" id="KW-1185">Reference proteome</keyword>
<dbReference type="EMBL" id="JAMXIB010000001">
    <property type="protein sequence ID" value="MCO5723225.1"/>
    <property type="molecule type" value="Genomic_DNA"/>
</dbReference>
<dbReference type="SMART" id="SM00382">
    <property type="entry name" value="AAA"/>
    <property type="match status" value="1"/>
</dbReference>
<evidence type="ECO:0000313" key="3">
    <source>
        <dbReference type="EMBL" id="MCO5723225.1"/>
    </source>
</evidence>
<dbReference type="InterPro" id="IPR027417">
    <property type="entry name" value="P-loop_NTPase"/>
</dbReference>
<dbReference type="RefSeq" id="WP_252739607.1">
    <property type="nucleotide sequence ID" value="NZ_JAMXIB010000001.1"/>
</dbReference>
<keyword evidence="3" id="KW-0067">ATP-binding</keyword>
<protein>
    <submittedName>
        <fullName evidence="3">DEAD/DEAH box helicase family protein</fullName>
    </submittedName>
</protein>
<evidence type="ECO:0000256" key="1">
    <source>
        <dbReference type="SAM" id="Coils"/>
    </source>
</evidence>
<keyword evidence="1" id="KW-0175">Coiled coil</keyword>
<comment type="caution">
    <text evidence="3">The sequence shown here is derived from an EMBL/GenBank/DDBJ whole genome shotgun (WGS) entry which is preliminary data.</text>
</comment>
<evidence type="ECO:0000259" key="2">
    <source>
        <dbReference type="PROSITE" id="PS51192"/>
    </source>
</evidence>
<dbReference type="GO" id="GO:0004386">
    <property type="term" value="F:helicase activity"/>
    <property type="evidence" value="ECO:0007669"/>
    <property type="project" value="UniProtKB-KW"/>
</dbReference>
<dbReference type="PROSITE" id="PS51192">
    <property type="entry name" value="HELICASE_ATP_BIND_1"/>
    <property type="match status" value="1"/>
</dbReference>
<dbReference type="Gene3D" id="3.40.50.300">
    <property type="entry name" value="P-loop containing nucleotide triphosphate hydrolases"/>
    <property type="match status" value="1"/>
</dbReference>